<proteinExistence type="predicted"/>
<reference evidence="1" key="1">
    <citation type="journal article" date="2021" name="Proc. Natl. Acad. Sci. U.S.A.">
        <title>A Catalog of Tens of Thousands of Viruses from Human Metagenomes Reveals Hidden Associations with Chronic Diseases.</title>
        <authorList>
            <person name="Tisza M.J."/>
            <person name="Buck C.B."/>
        </authorList>
    </citation>
    <scope>NUCLEOTIDE SEQUENCE</scope>
    <source>
        <strain evidence="1">CtAUQ2</strain>
    </source>
</reference>
<protein>
    <submittedName>
        <fullName evidence="1">Uncharacterized protein</fullName>
    </submittedName>
</protein>
<sequence length="79" mass="8701">MKTVGLLEGKAARSRNGLENQLSFTGFSSSGMPSANYSHQKSFIMTKIINSIKKGMKWYFNQAAQTYAWLPSGTIPPVV</sequence>
<dbReference type="EMBL" id="BK015022">
    <property type="protein sequence ID" value="DAD87528.1"/>
    <property type="molecule type" value="Genomic_DNA"/>
</dbReference>
<organism evidence="1">
    <name type="scientific">Siphoviridae sp. ctAUQ2</name>
    <dbReference type="NCBI Taxonomy" id="2826182"/>
    <lineage>
        <taxon>Viruses</taxon>
        <taxon>Duplodnaviria</taxon>
        <taxon>Heunggongvirae</taxon>
        <taxon>Uroviricota</taxon>
        <taxon>Caudoviricetes</taxon>
    </lineage>
</organism>
<name>A0A8S5MZ88_9CAUD</name>
<accession>A0A8S5MZ88</accession>
<evidence type="ECO:0000313" key="1">
    <source>
        <dbReference type="EMBL" id="DAD87528.1"/>
    </source>
</evidence>